<evidence type="ECO:0000256" key="2">
    <source>
        <dbReference type="ARBA" id="ARBA00023125"/>
    </source>
</evidence>
<evidence type="ECO:0000313" key="5">
    <source>
        <dbReference type="EMBL" id="NYI72535.1"/>
    </source>
</evidence>
<dbReference type="AlphaFoldDB" id="A0A7Z0DBH1"/>
<dbReference type="InterPro" id="IPR011991">
    <property type="entry name" value="ArsR-like_HTH"/>
</dbReference>
<dbReference type="PROSITE" id="PS51118">
    <property type="entry name" value="HTH_HXLR"/>
    <property type="match status" value="1"/>
</dbReference>
<keyword evidence="3" id="KW-0804">Transcription</keyword>
<dbReference type="Gene3D" id="1.10.10.10">
    <property type="entry name" value="Winged helix-like DNA-binding domain superfamily/Winged helix DNA-binding domain"/>
    <property type="match status" value="1"/>
</dbReference>
<gene>
    <name evidence="5" type="ORF">GGQ54_003095</name>
</gene>
<evidence type="ECO:0000256" key="3">
    <source>
        <dbReference type="ARBA" id="ARBA00023163"/>
    </source>
</evidence>
<feature type="domain" description="HTH hxlR-type" evidence="4">
    <location>
        <begin position="12"/>
        <end position="110"/>
    </location>
</feature>
<dbReference type="RefSeq" id="WP_343045990.1">
    <property type="nucleotide sequence ID" value="NZ_JACBZS010000001.1"/>
</dbReference>
<dbReference type="GO" id="GO:0003677">
    <property type="term" value="F:DNA binding"/>
    <property type="evidence" value="ECO:0007669"/>
    <property type="project" value="UniProtKB-KW"/>
</dbReference>
<keyword evidence="1" id="KW-0805">Transcription regulation</keyword>
<evidence type="ECO:0000256" key="1">
    <source>
        <dbReference type="ARBA" id="ARBA00023015"/>
    </source>
</evidence>
<name>A0A7Z0DBH1_9ACTN</name>
<dbReference type="CDD" id="cd00090">
    <property type="entry name" value="HTH_ARSR"/>
    <property type="match status" value="1"/>
</dbReference>
<keyword evidence="2 5" id="KW-0238">DNA-binding</keyword>
<proteinExistence type="predicted"/>
<dbReference type="EMBL" id="JACBZS010000001">
    <property type="protein sequence ID" value="NYI72535.1"/>
    <property type="molecule type" value="Genomic_DNA"/>
</dbReference>
<protein>
    <submittedName>
        <fullName evidence="5">DNA-binding HxlR family transcriptional regulator</fullName>
    </submittedName>
</protein>
<dbReference type="SUPFAM" id="SSF46785">
    <property type="entry name" value="Winged helix' DNA-binding domain"/>
    <property type="match status" value="1"/>
</dbReference>
<dbReference type="PANTHER" id="PTHR33204">
    <property type="entry name" value="TRANSCRIPTIONAL REGULATOR, MARR FAMILY"/>
    <property type="match status" value="1"/>
</dbReference>
<keyword evidence="6" id="KW-1185">Reference proteome</keyword>
<dbReference type="Pfam" id="PF01638">
    <property type="entry name" value="HxlR"/>
    <property type="match status" value="1"/>
</dbReference>
<comment type="caution">
    <text evidence="5">The sequence shown here is derived from an EMBL/GenBank/DDBJ whole genome shotgun (WGS) entry which is preliminary data.</text>
</comment>
<dbReference type="InterPro" id="IPR036390">
    <property type="entry name" value="WH_DNA-bd_sf"/>
</dbReference>
<dbReference type="InterPro" id="IPR036388">
    <property type="entry name" value="WH-like_DNA-bd_sf"/>
</dbReference>
<reference evidence="5 6" key="1">
    <citation type="submission" date="2020-07" db="EMBL/GenBank/DDBJ databases">
        <title>Sequencing the genomes of 1000 actinobacteria strains.</title>
        <authorList>
            <person name="Klenk H.-P."/>
        </authorList>
    </citation>
    <scope>NUCLEOTIDE SEQUENCE [LARGE SCALE GENOMIC DNA]</scope>
    <source>
        <strain evidence="5 6">DSM 103164</strain>
    </source>
</reference>
<organism evidence="5 6">
    <name type="scientific">Naumannella cuiyingiana</name>
    <dbReference type="NCBI Taxonomy" id="1347891"/>
    <lineage>
        <taxon>Bacteria</taxon>
        <taxon>Bacillati</taxon>
        <taxon>Actinomycetota</taxon>
        <taxon>Actinomycetes</taxon>
        <taxon>Propionibacteriales</taxon>
        <taxon>Propionibacteriaceae</taxon>
        <taxon>Naumannella</taxon>
    </lineage>
</organism>
<accession>A0A7Z0DBH1</accession>
<dbReference type="Proteomes" id="UP000527616">
    <property type="component" value="Unassembled WGS sequence"/>
</dbReference>
<evidence type="ECO:0000313" key="6">
    <source>
        <dbReference type="Proteomes" id="UP000527616"/>
    </source>
</evidence>
<sequence>MRDAVRRAAEICPIEVGVAIAGGDWKLTAVSKLSDGPLRFGELQRSIGPVSAKTLTRQLRALEADGVITRTVHPEVPPRVEYALTDAGRDLARVADAVGEWGRRYLADPRTH</sequence>
<dbReference type="InterPro" id="IPR002577">
    <property type="entry name" value="HTH_HxlR"/>
</dbReference>
<evidence type="ECO:0000259" key="4">
    <source>
        <dbReference type="PROSITE" id="PS51118"/>
    </source>
</evidence>